<sequence>MSVAEYLPDGLRRFVRFLRDEIQAYPGRANVMLRCVLASALVITASMALQVPFLAVSLIVVFYVTQSNVVMTRLIGVLFMLGSTLAVGSAILVIKFTYDFPLLRILLAAALFFASVYMMRVAKIGVVFFLVALVVIYVQTFVDLTDQPEVLVRIALWVWVATNYPIVVTLLINTLLLPAEPVRQLESTMLGQLKALDACLADVERGAPAADAPRARDIQSGMLALQKLLRFSTMRDAGYRRRRAFHLARVTTVSRLYAAAGQLRNMATGLPDGSASALREACDELGRSIRSGERFVVPDALNGTADLALPGPLEEMRNGLNAFAHRSAAPESMESKEEKERLLVPDASTNPVYAQFALKTLLAVMIGYVLYIGCDWQGIHTVMLTCLIVAQPSLGATAQRSLLRIGGAAVGSGIALAMVVWVVPHIDDIVGLLMISLPVMALGAWVAAGSERISYAGVQIMFTFALSLLEHFGPTTDLTEIRDRMIGIVLGVGISTIVHATLWPEAEGEALRQRLARLLHGLAGRLRGLGADEPAPVALWVELGDCEAVAARVAVEPGWRMAEGQSEGFTMHVQTMLAQTREILLAVDALEAERRAQAREGVAPEASAWREAVGASLDAYAVDLTEHAHAVRSPAAVSLDALVTQLAPNAAQSPSDTARLAHQRLLDRARNLAYQVSRLPAWGTARADMPLTIEVSQA</sequence>
<evidence type="ECO:0000313" key="9">
    <source>
        <dbReference type="EMBL" id="NUY02435.1"/>
    </source>
</evidence>
<dbReference type="Proteomes" id="UP000594380">
    <property type="component" value="Unassembled WGS sequence"/>
</dbReference>
<feature type="transmembrane region" description="Helical" evidence="7">
    <location>
        <begin position="352"/>
        <end position="372"/>
    </location>
</feature>
<feature type="transmembrane region" description="Helical" evidence="7">
    <location>
        <begin position="124"/>
        <end position="142"/>
    </location>
</feature>
<feature type="transmembrane region" description="Helical" evidence="7">
    <location>
        <begin position="36"/>
        <end position="62"/>
    </location>
</feature>
<keyword evidence="2" id="KW-1003">Cell membrane</keyword>
<reference evidence="9 10" key="1">
    <citation type="submission" date="2020-02" db="EMBL/GenBank/DDBJ databases">
        <title>Paraburkholderia simonii sp. nov. and Paraburkholderia youngii sp. nov. Brazilian and Mexican Mimosa-associated rhizobia.</title>
        <authorList>
            <person name="Mavima L."/>
            <person name="Beukes C.W."/>
            <person name="Chan W.Y."/>
            <person name="Palmer M."/>
            <person name="De Meyer S.E."/>
            <person name="James E.K."/>
            <person name="Venter S.N."/>
            <person name="Steenkamp E.T."/>
        </authorList>
    </citation>
    <scope>NUCLEOTIDE SEQUENCE [LARGE SCALE GENOMIC DNA]</scope>
    <source>
        <strain evidence="9 10">JPY169</strain>
    </source>
</reference>
<feature type="transmembrane region" description="Helical" evidence="7">
    <location>
        <begin position="74"/>
        <end position="94"/>
    </location>
</feature>
<accession>A0A7Y6N1E0</accession>
<evidence type="ECO:0000256" key="6">
    <source>
        <dbReference type="ARBA" id="ARBA00043993"/>
    </source>
</evidence>
<feature type="domain" description="Integral membrane bound transporter" evidence="8">
    <location>
        <begin position="363"/>
        <end position="497"/>
    </location>
</feature>
<dbReference type="Pfam" id="PF13515">
    <property type="entry name" value="FUSC_2"/>
    <property type="match status" value="1"/>
</dbReference>
<comment type="subcellular location">
    <subcellularLocation>
        <location evidence="1">Cell membrane</location>
        <topology evidence="1">Multi-pass membrane protein</topology>
    </subcellularLocation>
</comment>
<evidence type="ECO:0000313" key="10">
    <source>
        <dbReference type="Proteomes" id="UP000594380"/>
    </source>
</evidence>
<evidence type="ECO:0000256" key="1">
    <source>
        <dbReference type="ARBA" id="ARBA00004651"/>
    </source>
</evidence>
<keyword evidence="4 7" id="KW-1133">Transmembrane helix</keyword>
<evidence type="ECO:0000256" key="5">
    <source>
        <dbReference type="ARBA" id="ARBA00023136"/>
    </source>
</evidence>
<dbReference type="PANTHER" id="PTHR30509:SF9">
    <property type="entry name" value="MULTIDRUG RESISTANCE PROTEIN MDTO"/>
    <property type="match status" value="1"/>
</dbReference>
<dbReference type="RefSeq" id="WP_176108800.1">
    <property type="nucleotide sequence ID" value="NZ_JAALDK010000001.1"/>
</dbReference>
<protein>
    <submittedName>
        <fullName evidence="9">FUSC family protein</fullName>
    </submittedName>
</protein>
<evidence type="ECO:0000256" key="2">
    <source>
        <dbReference type="ARBA" id="ARBA00022475"/>
    </source>
</evidence>
<feature type="transmembrane region" description="Helical" evidence="7">
    <location>
        <begin position="485"/>
        <end position="504"/>
    </location>
</feature>
<feature type="transmembrane region" description="Helical" evidence="7">
    <location>
        <begin position="154"/>
        <end position="177"/>
    </location>
</feature>
<dbReference type="AlphaFoldDB" id="A0A7Y6N1E0"/>
<name>A0A7Y6N1E0_9BURK</name>
<comment type="similarity">
    <text evidence="6">Belongs to the YccS/YhfK family.</text>
</comment>
<dbReference type="PANTHER" id="PTHR30509">
    <property type="entry name" value="P-HYDROXYBENZOIC ACID EFFLUX PUMP SUBUNIT-RELATED"/>
    <property type="match status" value="1"/>
</dbReference>
<dbReference type="GO" id="GO:0005886">
    <property type="term" value="C:plasma membrane"/>
    <property type="evidence" value="ECO:0007669"/>
    <property type="project" value="UniProtKB-SubCell"/>
</dbReference>
<evidence type="ECO:0000256" key="3">
    <source>
        <dbReference type="ARBA" id="ARBA00022692"/>
    </source>
</evidence>
<evidence type="ECO:0000259" key="8">
    <source>
        <dbReference type="Pfam" id="PF13515"/>
    </source>
</evidence>
<feature type="transmembrane region" description="Helical" evidence="7">
    <location>
        <begin position="100"/>
        <end position="117"/>
    </location>
</feature>
<feature type="transmembrane region" description="Helical" evidence="7">
    <location>
        <begin position="402"/>
        <end position="423"/>
    </location>
</feature>
<organism evidence="9 10">
    <name type="scientific">Paraburkholderia youngii</name>
    <dbReference type="NCBI Taxonomy" id="2782701"/>
    <lineage>
        <taxon>Bacteria</taxon>
        <taxon>Pseudomonadati</taxon>
        <taxon>Pseudomonadota</taxon>
        <taxon>Betaproteobacteria</taxon>
        <taxon>Burkholderiales</taxon>
        <taxon>Burkholderiaceae</taxon>
        <taxon>Paraburkholderia</taxon>
    </lineage>
</organism>
<evidence type="ECO:0000256" key="4">
    <source>
        <dbReference type="ARBA" id="ARBA00022989"/>
    </source>
</evidence>
<proteinExistence type="inferred from homology"/>
<comment type="caution">
    <text evidence="9">The sequence shown here is derived from an EMBL/GenBank/DDBJ whole genome shotgun (WGS) entry which is preliminary data.</text>
</comment>
<keyword evidence="5 7" id="KW-0472">Membrane</keyword>
<dbReference type="InterPro" id="IPR049453">
    <property type="entry name" value="Memb_transporter_dom"/>
</dbReference>
<feature type="transmembrane region" description="Helical" evidence="7">
    <location>
        <begin position="429"/>
        <end position="448"/>
    </location>
</feature>
<gene>
    <name evidence="9" type="ORF">G5S42_22640</name>
</gene>
<keyword evidence="3 7" id="KW-0812">Transmembrane</keyword>
<evidence type="ECO:0000256" key="7">
    <source>
        <dbReference type="SAM" id="Phobius"/>
    </source>
</evidence>
<dbReference type="EMBL" id="JAALDK010000001">
    <property type="protein sequence ID" value="NUY02435.1"/>
    <property type="molecule type" value="Genomic_DNA"/>
</dbReference>
<dbReference type="GeneID" id="301103143"/>
<feature type="transmembrane region" description="Helical" evidence="7">
    <location>
        <begin position="455"/>
        <end position="473"/>
    </location>
</feature>